<gene>
    <name evidence="2" type="ORF">MON38_04005</name>
</gene>
<dbReference type="AlphaFoldDB" id="A0A9X1VCE1"/>
<evidence type="ECO:0000313" key="3">
    <source>
        <dbReference type="Proteomes" id="UP001139193"/>
    </source>
</evidence>
<keyword evidence="1" id="KW-0472">Membrane</keyword>
<keyword evidence="1" id="KW-1133">Transmembrane helix</keyword>
<name>A0A9X1VCE1_9BACT</name>
<feature type="transmembrane region" description="Helical" evidence="1">
    <location>
        <begin position="20"/>
        <end position="38"/>
    </location>
</feature>
<evidence type="ECO:0000313" key="2">
    <source>
        <dbReference type="EMBL" id="MCI1186569.1"/>
    </source>
</evidence>
<comment type="caution">
    <text evidence="2">The sequence shown here is derived from an EMBL/GenBank/DDBJ whole genome shotgun (WGS) entry which is preliminary data.</text>
</comment>
<sequence length="119" mass="13280">MNKLIHTAPPSQLGRWLTRSVAWTLACTMGFVPVFYWVVNPNSGGKGSKFLSLILLTSVQILAWKKGVADFSLAYHSNCPAVEMGLKVAALSWLTLLISTLVWTTLMCAYGWLLWTVRY</sequence>
<evidence type="ECO:0000256" key="1">
    <source>
        <dbReference type="SAM" id="Phobius"/>
    </source>
</evidence>
<proteinExistence type="predicted"/>
<accession>A0A9X1VCE1</accession>
<dbReference type="EMBL" id="JALBGC010000001">
    <property type="protein sequence ID" value="MCI1186569.1"/>
    <property type="molecule type" value="Genomic_DNA"/>
</dbReference>
<dbReference type="Proteomes" id="UP001139193">
    <property type="component" value="Unassembled WGS sequence"/>
</dbReference>
<keyword evidence="1" id="KW-0812">Transmembrane</keyword>
<reference evidence="2" key="1">
    <citation type="submission" date="2022-03" db="EMBL/GenBank/DDBJ databases">
        <title>Bacterial whole genome sequence for Hymenobacter sp. DH14.</title>
        <authorList>
            <person name="Le V."/>
        </authorList>
    </citation>
    <scope>NUCLEOTIDE SEQUENCE</scope>
    <source>
        <strain evidence="2">DH14</strain>
    </source>
</reference>
<protein>
    <submittedName>
        <fullName evidence="2">Uncharacterized protein</fullName>
    </submittedName>
</protein>
<dbReference type="RefSeq" id="WP_241934839.1">
    <property type="nucleotide sequence ID" value="NZ_JALBGC010000001.1"/>
</dbReference>
<organism evidence="2 3">
    <name type="scientific">Hymenobacter cyanobacteriorum</name>
    <dbReference type="NCBI Taxonomy" id="2926463"/>
    <lineage>
        <taxon>Bacteria</taxon>
        <taxon>Pseudomonadati</taxon>
        <taxon>Bacteroidota</taxon>
        <taxon>Cytophagia</taxon>
        <taxon>Cytophagales</taxon>
        <taxon>Hymenobacteraceae</taxon>
        <taxon>Hymenobacter</taxon>
    </lineage>
</organism>
<feature type="transmembrane region" description="Helical" evidence="1">
    <location>
        <begin position="88"/>
        <end position="115"/>
    </location>
</feature>
<keyword evidence="3" id="KW-1185">Reference proteome</keyword>